<accession>A0A091D267</accession>
<sequence length="877" mass="94833">MSSLPLWPLLLTLLTVEPSGAATLIRVPLRRAHLPQGILNPLRAWAQPAGPSGLGVPPNRDNPVFVPLNKLMNMQYYGEIGLGTPPQNFSVVFDTGSSNLWVPSKMCRLFSAPCWFHHRYDSKASSSFRPNGTKFTIQYGTGRLSGILSEDKLTIGGINNASVTFGEALWEPSLVFTFASFDGIFGLGFPILAVDRVPPPLDVLVEKGLLEKPVFSFYLNRDFAGADGGQLVLGGADPAHYVAPLTFLPVTVPAYWQIHMDQVKVGTGLTLCVQGCAAIFDTGTSLITGPSEEIRALHRAIGALPWLTGEHFILCSKIPTLPPVSFLLGGVWFNLTAQDYVMQISLGGFRLCLSGFQALDMPPPAGPLWIFGDVFLGAYVAVFDRGSTSSGARAPGPRSTPDVVVRTFPRSGEGGSSHNKRRRRQVTTTATAGRCPELPGLGHPSPNRQCRDTPNPASPRLGYVAFASLFFILISITTFCLETHEGFIHISNKTVTQASPIPGAPPENITNVEVETEPFLTYVEGVCVVWFTFEFLMRITFCPDKVEFLKSSLNIIDCVAILPFYLEVGLSGLSSKAAKDVLGFLRVVRFVRILRIFKLTRHFVGLRVLGHTLRASTNEFLLLIIFLALGVLIFATMIYYAERIGADPDDILGSNHTYFKNIPIGFWWAVVTMTTLGYGDMYPKTWSGMLVGALCALAGVLTIAMPVPVIVNNFGISFSTPHSRLLHNLFLTALSSQPPHPTLARSARLASTNPAPTTCTLLSLVPSPDPRPNGDPAAAALAHEDCPAIDQPAVSPEDKSPITPGSRGRYSRDRACFLLTDYAPSPDGSIRKGYEKSRSLSSIAGLSGVSLRLAPLATPPGSPRATRRAPPTLPSIL</sequence>
<reference evidence="30 31" key="1">
    <citation type="submission" date="2013-11" db="EMBL/GenBank/DDBJ databases">
        <title>The Damaraland mole rat (Fukomys damarensis) genome and evolution of African mole rats.</title>
        <authorList>
            <person name="Gladyshev V.N."/>
            <person name="Fang X."/>
        </authorList>
    </citation>
    <scope>NUCLEOTIDE SEQUENCE [LARGE SCALE GENOMIC DNA]</scope>
    <source>
        <tissue evidence="30">Liver</tissue>
    </source>
</reference>
<evidence type="ECO:0000256" key="4">
    <source>
        <dbReference type="ARBA" id="ARBA00022448"/>
    </source>
</evidence>
<proteinExistence type="inferred from homology"/>
<comment type="function">
    <text evidence="22">May be involved in processing of pneumocyte surfactant precursors.</text>
</comment>
<keyword evidence="12" id="KW-0631">Potassium channel</keyword>
<evidence type="ECO:0000256" key="27">
    <source>
        <dbReference type="SAM" id="Phobius"/>
    </source>
</evidence>
<dbReference type="Gene3D" id="1.10.287.70">
    <property type="match status" value="1"/>
</dbReference>
<evidence type="ECO:0000256" key="5">
    <source>
        <dbReference type="ARBA" id="ARBA00022525"/>
    </source>
</evidence>
<dbReference type="InterPro" id="IPR033121">
    <property type="entry name" value="PEPTIDASE_A1"/>
</dbReference>
<dbReference type="GO" id="GO:0004190">
    <property type="term" value="F:aspartic-type endopeptidase activity"/>
    <property type="evidence" value="ECO:0007669"/>
    <property type="project" value="UniProtKB-KW"/>
</dbReference>
<evidence type="ECO:0000256" key="19">
    <source>
        <dbReference type="ARBA" id="ARBA00023157"/>
    </source>
</evidence>
<evidence type="ECO:0000256" key="3">
    <source>
        <dbReference type="ARBA" id="ARBA00007447"/>
    </source>
</evidence>
<feature type="active site" evidence="24">
    <location>
        <position position="94"/>
    </location>
</feature>
<dbReference type="Gene3D" id="1.20.120.350">
    <property type="entry name" value="Voltage-gated potassium channels. Chain C"/>
    <property type="match status" value="1"/>
</dbReference>
<keyword evidence="5" id="KW-0964">Secreted</keyword>
<dbReference type="PROSITE" id="PS51767">
    <property type="entry name" value="PEPTIDASE_A1"/>
    <property type="match status" value="1"/>
</dbReference>
<keyword evidence="21" id="KW-0407">Ion channel</keyword>
<dbReference type="SUPFAM" id="SSF81324">
    <property type="entry name" value="Voltage-gated potassium channels"/>
    <property type="match status" value="1"/>
</dbReference>
<feature type="signal peptide" evidence="28">
    <location>
        <begin position="1"/>
        <end position="21"/>
    </location>
</feature>
<keyword evidence="9 28" id="KW-0732">Signal</keyword>
<feature type="region of interest" description="Disordered" evidence="26">
    <location>
        <begin position="790"/>
        <end position="809"/>
    </location>
</feature>
<evidence type="ECO:0000256" key="10">
    <source>
        <dbReference type="ARBA" id="ARBA00022750"/>
    </source>
</evidence>
<dbReference type="MEROPS" id="A01.046"/>
<dbReference type="EMBL" id="KN123228">
    <property type="protein sequence ID" value="KFO26184.1"/>
    <property type="molecule type" value="Genomic_DNA"/>
</dbReference>
<evidence type="ECO:0000256" key="16">
    <source>
        <dbReference type="ARBA" id="ARBA00023065"/>
    </source>
</evidence>
<dbReference type="GO" id="GO:0005764">
    <property type="term" value="C:lysosome"/>
    <property type="evidence" value="ECO:0007669"/>
    <property type="project" value="TreeGrafter"/>
</dbReference>
<feature type="region of interest" description="Disordered" evidence="26">
    <location>
        <begin position="387"/>
        <end position="454"/>
    </location>
</feature>
<keyword evidence="8 27" id="KW-0812">Transmembrane</keyword>
<evidence type="ECO:0000256" key="8">
    <source>
        <dbReference type="ARBA" id="ARBA00022692"/>
    </source>
</evidence>
<dbReference type="FunFam" id="1.10.287.70:FF:000011">
    <property type="entry name" value="Potassium channel, voltage-gated Shaw-related subfamily C, member 4"/>
    <property type="match status" value="1"/>
</dbReference>
<dbReference type="PANTHER" id="PTHR47966">
    <property type="entry name" value="BETA-SITE APP-CLEAVING ENZYME, ISOFORM A-RELATED"/>
    <property type="match status" value="1"/>
</dbReference>
<dbReference type="FunFam" id="1.20.120.350:FF:000061">
    <property type="entry name" value="Potassium voltage-gated channel subfamily C member 2"/>
    <property type="match status" value="1"/>
</dbReference>
<evidence type="ECO:0000256" key="21">
    <source>
        <dbReference type="ARBA" id="ARBA00023303"/>
    </source>
</evidence>
<evidence type="ECO:0000256" key="6">
    <source>
        <dbReference type="ARBA" id="ARBA00022538"/>
    </source>
</evidence>
<dbReference type="GO" id="GO:0008076">
    <property type="term" value="C:voltage-gated potassium channel complex"/>
    <property type="evidence" value="ECO:0007669"/>
    <property type="project" value="InterPro"/>
</dbReference>
<keyword evidence="31" id="KW-1185">Reference proteome</keyword>
<feature type="disulfide bond" evidence="25">
    <location>
        <begin position="107"/>
        <end position="114"/>
    </location>
</feature>
<keyword evidence="16" id="KW-0406">Ion transport</keyword>
<evidence type="ECO:0000256" key="25">
    <source>
        <dbReference type="PIRSR" id="PIRSR601461-2"/>
    </source>
</evidence>
<gene>
    <name evidence="30" type="ORF">H920_12341</name>
</gene>
<evidence type="ECO:0000256" key="11">
    <source>
        <dbReference type="ARBA" id="ARBA00022801"/>
    </source>
</evidence>
<evidence type="ECO:0000313" key="30">
    <source>
        <dbReference type="EMBL" id="KFO26184.1"/>
    </source>
</evidence>
<evidence type="ECO:0000256" key="15">
    <source>
        <dbReference type="ARBA" id="ARBA00022989"/>
    </source>
</evidence>
<dbReference type="GO" id="GO:0097208">
    <property type="term" value="C:alveolar lamellar body"/>
    <property type="evidence" value="ECO:0007669"/>
    <property type="project" value="UniProtKB-ARBA"/>
</dbReference>
<feature type="transmembrane region" description="Helical" evidence="27">
    <location>
        <begin position="661"/>
        <end position="678"/>
    </location>
</feature>
<dbReference type="InterPro" id="IPR021109">
    <property type="entry name" value="Peptidase_aspartic_dom_sf"/>
</dbReference>
<keyword evidence="6" id="KW-0633">Potassium transport</keyword>
<evidence type="ECO:0000256" key="18">
    <source>
        <dbReference type="ARBA" id="ARBA00023145"/>
    </source>
</evidence>
<dbReference type="InterPro" id="IPR001461">
    <property type="entry name" value="Aspartic_peptidase_A1"/>
</dbReference>
<evidence type="ECO:0000256" key="1">
    <source>
        <dbReference type="ARBA" id="ARBA00004141"/>
    </source>
</evidence>
<evidence type="ECO:0000256" key="17">
    <source>
        <dbReference type="ARBA" id="ARBA00023136"/>
    </source>
</evidence>
<dbReference type="Pfam" id="PF00026">
    <property type="entry name" value="Asp"/>
    <property type="match status" value="1"/>
</dbReference>
<organism evidence="30 31">
    <name type="scientific">Fukomys damarensis</name>
    <name type="common">Damaraland mole rat</name>
    <name type="synonym">Cryptomys damarensis</name>
    <dbReference type="NCBI Taxonomy" id="885580"/>
    <lineage>
        <taxon>Eukaryota</taxon>
        <taxon>Metazoa</taxon>
        <taxon>Chordata</taxon>
        <taxon>Craniata</taxon>
        <taxon>Vertebrata</taxon>
        <taxon>Euteleostomi</taxon>
        <taxon>Mammalia</taxon>
        <taxon>Eutheria</taxon>
        <taxon>Euarchontoglires</taxon>
        <taxon>Glires</taxon>
        <taxon>Rodentia</taxon>
        <taxon>Hystricomorpha</taxon>
        <taxon>Bathyergidae</taxon>
        <taxon>Fukomys</taxon>
    </lineage>
</organism>
<dbReference type="AlphaFoldDB" id="A0A091D267"/>
<feature type="transmembrane region" description="Helical" evidence="27">
    <location>
        <begin position="620"/>
        <end position="641"/>
    </location>
</feature>
<evidence type="ECO:0000313" key="31">
    <source>
        <dbReference type="Proteomes" id="UP000028990"/>
    </source>
</evidence>
<dbReference type="Proteomes" id="UP000028990">
    <property type="component" value="Unassembled WGS sequence"/>
</dbReference>
<evidence type="ECO:0000256" key="22">
    <source>
        <dbReference type="ARBA" id="ARBA00055304"/>
    </source>
</evidence>
<comment type="similarity">
    <text evidence="3">Belongs to the peptidase A1 family.</text>
</comment>
<name>A0A091D267_FUKDA</name>
<keyword evidence="15 27" id="KW-1133">Transmembrane helix</keyword>
<keyword evidence="7" id="KW-0645">Protease</keyword>
<keyword evidence="11" id="KW-0378">Hydrolase</keyword>
<keyword evidence="13" id="KW-0851">Voltage-gated channel</keyword>
<dbReference type="SUPFAM" id="SSF50630">
    <property type="entry name" value="Acid proteases"/>
    <property type="match status" value="1"/>
</dbReference>
<evidence type="ECO:0000256" key="9">
    <source>
        <dbReference type="ARBA" id="ARBA00022729"/>
    </source>
</evidence>
<evidence type="ECO:0000256" key="12">
    <source>
        <dbReference type="ARBA" id="ARBA00022826"/>
    </source>
</evidence>
<evidence type="ECO:0000259" key="29">
    <source>
        <dbReference type="PROSITE" id="PS51767"/>
    </source>
</evidence>
<evidence type="ECO:0000256" key="14">
    <source>
        <dbReference type="ARBA" id="ARBA00022958"/>
    </source>
</evidence>
<dbReference type="STRING" id="885580.ENSFDAP00000022619"/>
<dbReference type="InterPro" id="IPR005821">
    <property type="entry name" value="Ion_trans_dom"/>
</dbReference>
<dbReference type="Gene3D" id="2.60.40.1960">
    <property type="match status" value="1"/>
</dbReference>
<keyword evidence="19 25" id="KW-1015">Disulfide bond</keyword>
<evidence type="ECO:0000256" key="2">
    <source>
        <dbReference type="ARBA" id="ARBA00004613"/>
    </source>
</evidence>
<dbReference type="InterPro" id="IPR027359">
    <property type="entry name" value="Volt_channel_dom_sf"/>
</dbReference>
<keyword evidence="4" id="KW-0813">Transport</keyword>
<dbReference type="PRINTS" id="PR01491">
    <property type="entry name" value="KVCHANNEL"/>
</dbReference>
<dbReference type="GO" id="GO:0005615">
    <property type="term" value="C:extracellular space"/>
    <property type="evidence" value="ECO:0007669"/>
    <property type="project" value="TreeGrafter"/>
</dbReference>
<dbReference type="FunFam" id="2.40.70.10:FF:000066">
    <property type="entry name" value="Napsin A aspartic peptidase"/>
    <property type="match status" value="1"/>
</dbReference>
<keyword evidence="10" id="KW-0064">Aspartyl protease</keyword>
<dbReference type="PANTHER" id="PTHR47966:SF83">
    <property type="entry name" value="NAPSIN-A"/>
    <property type="match status" value="1"/>
</dbReference>
<keyword evidence="14" id="KW-0630">Potassium</keyword>
<dbReference type="Pfam" id="PF00520">
    <property type="entry name" value="Ion_trans"/>
    <property type="match status" value="1"/>
</dbReference>
<comment type="subcellular location">
    <subcellularLocation>
        <location evidence="1">Membrane</location>
        <topology evidence="1">Multi-pass membrane protein</topology>
    </subcellularLocation>
    <subcellularLocation>
        <location evidence="2">Secreted</location>
    </subcellularLocation>
</comment>
<evidence type="ECO:0000256" key="13">
    <source>
        <dbReference type="ARBA" id="ARBA00022882"/>
    </source>
</evidence>
<feature type="transmembrane region" description="Helical" evidence="27">
    <location>
        <begin position="690"/>
        <end position="711"/>
    </location>
</feature>
<dbReference type="eggNOG" id="KOG1339">
    <property type="taxonomic scope" value="Eukaryota"/>
</dbReference>
<dbReference type="InterPro" id="IPR001969">
    <property type="entry name" value="Aspartic_peptidase_AS"/>
</dbReference>
<evidence type="ECO:0000256" key="23">
    <source>
        <dbReference type="ARBA" id="ARBA00074481"/>
    </source>
</evidence>
<feature type="region of interest" description="Disordered" evidence="26">
    <location>
        <begin position="854"/>
        <end position="877"/>
    </location>
</feature>
<evidence type="ECO:0000256" key="26">
    <source>
        <dbReference type="SAM" id="MobiDB-lite"/>
    </source>
</evidence>
<evidence type="ECO:0000256" key="20">
    <source>
        <dbReference type="ARBA" id="ARBA00023180"/>
    </source>
</evidence>
<dbReference type="FunFam" id="2.40.70.10:FF:000048">
    <property type="entry name" value="Napsin A aspartic peptidase"/>
    <property type="match status" value="1"/>
</dbReference>
<feature type="disulfide bond" evidence="25">
    <location>
        <begin position="272"/>
        <end position="276"/>
    </location>
</feature>
<dbReference type="InterPro" id="IPR003968">
    <property type="entry name" value="K_chnl_volt-dep_Kv"/>
</dbReference>
<dbReference type="Gene3D" id="2.40.70.10">
    <property type="entry name" value="Acid Proteases"/>
    <property type="match status" value="2"/>
</dbReference>
<feature type="active site" evidence="24">
    <location>
        <position position="281"/>
    </location>
</feature>
<dbReference type="PRINTS" id="PR00169">
    <property type="entry name" value="KCHANNEL"/>
</dbReference>
<dbReference type="GO" id="GO:0005249">
    <property type="term" value="F:voltage-gated potassium channel activity"/>
    <property type="evidence" value="ECO:0007669"/>
    <property type="project" value="InterPro"/>
</dbReference>
<evidence type="ECO:0000256" key="28">
    <source>
        <dbReference type="SAM" id="SignalP"/>
    </source>
</evidence>
<feature type="transmembrane region" description="Helical" evidence="27">
    <location>
        <begin position="461"/>
        <end position="481"/>
    </location>
</feature>
<dbReference type="GO" id="GO:0033619">
    <property type="term" value="P:membrane protein proteolysis"/>
    <property type="evidence" value="ECO:0007669"/>
    <property type="project" value="UniProtKB-ARBA"/>
</dbReference>
<feature type="chain" id="PRO_5001872759" description="Napsin-A" evidence="28">
    <location>
        <begin position="22"/>
        <end position="877"/>
    </location>
</feature>
<feature type="domain" description="Peptidase A1" evidence="29">
    <location>
        <begin position="76"/>
        <end position="393"/>
    </location>
</feature>
<keyword evidence="20" id="KW-0325">Glycoprotein</keyword>
<evidence type="ECO:0000256" key="24">
    <source>
        <dbReference type="PIRSR" id="PIRSR601461-1"/>
    </source>
</evidence>
<keyword evidence="17 27" id="KW-0472">Membrane</keyword>
<evidence type="ECO:0000256" key="7">
    <source>
        <dbReference type="ARBA" id="ARBA00022670"/>
    </source>
</evidence>
<dbReference type="PROSITE" id="PS00141">
    <property type="entry name" value="ASP_PROTEASE"/>
    <property type="match status" value="2"/>
</dbReference>
<keyword evidence="18" id="KW-0865">Zymogen</keyword>
<protein>
    <recommendedName>
        <fullName evidence="23">Napsin-A</fullName>
    </recommendedName>
</protein>